<dbReference type="PANTHER" id="PTHR21310:SF41">
    <property type="entry name" value="3'-PHOSPHOTRANSFERASE, PUTATIVE-RELATED"/>
    <property type="match status" value="1"/>
</dbReference>
<evidence type="ECO:0000256" key="3">
    <source>
        <dbReference type="ARBA" id="ARBA00022741"/>
    </source>
</evidence>
<evidence type="ECO:0000256" key="5">
    <source>
        <dbReference type="ARBA" id="ARBA00022840"/>
    </source>
</evidence>
<protein>
    <submittedName>
        <fullName evidence="11">Phosphotransferase</fullName>
    </submittedName>
</protein>
<evidence type="ECO:0000256" key="6">
    <source>
        <dbReference type="ARBA" id="ARBA00023251"/>
    </source>
</evidence>
<dbReference type="Proteomes" id="UP001164706">
    <property type="component" value="Chromosome"/>
</dbReference>
<evidence type="ECO:0000256" key="8">
    <source>
        <dbReference type="PIRSR" id="PIRSR000706-1"/>
    </source>
</evidence>
<dbReference type="GO" id="GO:0016301">
    <property type="term" value="F:kinase activity"/>
    <property type="evidence" value="ECO:0007669"/>
    <property type="project" value="UniProtKB-KW"/>
</dbReference>
<keyword evidence="4 7" id="KW-0418">Kinase</keyword>
<feature type="domain" description="Aminoglycoside phosphotransferase" evidence="10">
    <location>
        <begin position="163"/>
        <end position="232"/>
    </location>
</feature>
<feature type="binding site" evidence="9">
    <location>
        <position position="191"/>
    </location>
    <ligand>
        <name>Mg(2+)</name>
        <dbReference type="ChEBI" id="CHEBI:18420"/>
    </ligand>
</feature>
<dbReference type="PIRSF" id="PIRSF000706">
    <property type="entry name" value="Kanamycin_kin"/>
    <property type="match status" value="1"/>
</dbReference>
<dbReference type="EMBL" id="CP113089">
    <property type="protein sequence ID" value="WAB81070.1"/>
    <property type="molecule type" value="Genomic_DNA"/>
</dbReference>
<dbReference type="GO" id="GO:0016773">
    <property type="term" value="F:phosphotransferase activity, alcohol group as acceptor"/>
    <property type="evidence" value="ECO:0007669"/>
    <property type="project" value="InterPro"/>
</dbReference>
<feature type="binding site" evidence="9">
    <location>
        <position position="177"/>
    </location>
    <ligand>
        <name>Mg(2+)</name>
        <dbReference type="ChEBI" id="CHEBI:18420"/>
    </ligand>
</feature>
<accession>A0A9E8MK56</accession>
<name>A0A9E8MK56_9MICO</name>
<dbReference type="SUPFAM" id="SSF56112">
    <property type="entry name" value="Protein kinase-like (PK-like)"/>
    <property type="match status" value="1"/>
</dbReference>
<keyword evidence="12" id="KW-1185">Reference proteome</keyword>
<organism evidence="11 12">
    <name type="scientific">Microcella daejeonensis</name>
    <dbReference type="NCBI Taxonomy" id="2994971"/>
    <lineage>
        <taxon>Bacteria</taxon>
        <taxon>Bacillati</taxon>
        <taxon>Actinomycetota</taxon>
        <taxon>Actinomycetes</taxon>
        <taxon>Micrococcales</taxon>
        <taxon>Microbacteriaceae</taxon>
        <taxon>Microcella</taxon>
    </lineage>
</organism>
<keyword evidence="5 7" id="KW-0067">ATP-binding</keyword>
<keyword evidence="3 7" id="KW-0547">Nucleotide-binding</keyword>
<dbReference type="InterPro" id="IPR002575">
    <property type="entry name" value="Aminoglycoside_PTrfase"/>
</dbReference>
<dbReference type="InterPro" id="IPR011009">
    <property type="entry name" value="Kinase-like_dom_sf"/>
</dbReference>
<evidence type="ECO:0000259" key="10">
    <source>
        <dbReference type="Pfam" id="PF01636"/>
    </source>
</evidence>
<dbReference type="Pfam" id="PF01636">
    <property type="entry name" value="APH"/>
    <property type="match status" value="2"/>
</dbReference>
<feature type="active site" description="Proton acceptor" evidence="8">
    <location>
        <position position="172"/>
    </location>
</feature>
<reference evidence="11" key="1">
    <citation type="submission" date="2022-11" db="EMBL/GenBank/DDBJ databases">
        <title>Description of Microcella daejonensis nov. sp, isolated from riverside soil.</title>
        <authorList>
            <person name="Molina K.M."/>
            <person name="Kim S.B."/>
        </authorList>
    </citation>
    <scope>NUCLEOTIDE SEQUENCE</scope>
    <source>
        <strain evidence="11">MMS21-STM12</strain>
    </source>
</reference>
<evidence type="ECO:0000256" key="1">
    <source>
        <dbReference type="ARBA" id="ARBA00006219"/>
    </source>
</evidence>
<dbReference type="InterPro" id="IPR051678">
    <property type="entry name" value="AGP_Transferase"/>
</dbReference>
<feature type="domain" description="Aminoglycoside phosphotransferase" evidence="10">
    <location>
        <begin position="50"/>
        <end position="156"/>
    </location>
</feature>
<keyword evidence="2 7" id="KW-0808">Transferase</keyword>
<dbReference type="AlphaFoldDB" id="A0A9E8MK56"/>
<dbReference type="Gene3D" id="3.90.1200.10">
    <property type="match status" value="1"/>
</dbReference>
<comment type="similarity">
    <text evidence="1 7">Belongs to the aminoglycoside phosphotransferase family.</text>
</comment>
<keyword evidence="6 7" id="KW-0046">Antibiotic resistance</keyword>
<evidence type="ECO:0000313" key="12">
    <source>
        <dbReference type="Proteomes" id="UP001164706"/>
    </source>
</evidence>
<dbReference type="KEGG" id="mdb:OVN18_10975"/>
<keyword evidence="9" id="KW-0479">Metal-binding</keyword>
<dbReference type="GO" id="GO:0046677">
    <property type="term" value="P:response to antibiotic"/>
    <property type="evidence" value="ECO:0007669"/>
    <property type="project" value="UniProtKB-KW"/>
</dbReference>
<keyword evidence="9" id="KW-0460">Magnesium</keyword>
<dbReference type="GO" id="GO:0046872">
    <property type="term" value="F:metal ion binding"/>
    <property type="evidence" value="ECO:0007669"/>
    <property type="project" value="UniProtKB-KW"/>
</dbReference>
<gene>
    <name evidence="11" type="ORF">OVN18_10975</name>
</gene>
<evidence type="ECO:0000256" key="7">
    <source>
        <dbReference type="PIRNR" id="PIRNR000706"/>
    </source>
</evidence>
<dbReference type="RefSeq" id="WP_267780824.1">
    <property type="nucleotide sequence ID" value="NZ_CP113089.1"/>
</dbReference>
<dbReference type="PANTHER" id="PTHR21310">
    <property type="entry name" value="AMINOGLYCOSIDE PHOSPHOTRANSFERASE-RELATED-RELATED"/>
    <property type="match status" value="1"/>
</dbReference>
<evidence type="ECO:0000256" key="9">
    <source>
        <dbReference type="PIRSR" id="PIRSR000706-2"/>
    </source>
</evidence>
<dbReference type="InterPro" id="IPR024165">
    <property type="entry name" value="Kan/Strep_kinase"/>
</dbReference>
<sequence>MTDRVDLSAQLLRADAPLPDALRALAARLAPDSRVIPVWRNGLGGLTVRLDPHRARASLILKWSPAGREVALADERARLDWAGRYHPVPRVLDAGEADDGAGGSAEWMLTAALPGDSAVSDRWRADPRTAVRAIGAGLRRLHEALPVAECPFAGPRLDGEPAVEHPVVAHGDACAPNTLLDAEGAFLAHVDLGALGAADRWSDLAIASMSLEWNYGTGWEETFFDAYGIERDERLIRRWRERWNADSEPAGGGGSTVGGSL</sequence>
<proteinExistence type="inferred from homology"/>
<dbReference type="GO" id="GO:0005524">
    <property type="term" value="F:ATP binding"/>
    <property type="evidence" value="ECO:0007669"/>
    <property type="project" value="UniProtKB-KW"/>
</dbReference>
<evidence type="ECO:0000256" key="2">
    <source>
        <dbReference type="ARBA" id="ARBA00022679"/>
    </source>
</evidence>
<evidence type="ECO:0000256" key="4">
    <source>
        <dbReference type="ARBA" id="ARBA00022777"/>
    </source>
</evidence>
<dbReference type="Gene3D" id="3.30.200.20">
    <property type="entry name" value="Phosphorylase Kinase, domain 1"/>
    <property type="match status" value="1"/>
</dbReference>
<evidence type="ECO:0000313" key="11">
    <source>
        <dbReference type="EMBL" id="WAB81070.1"/>
    </source>
</evidence>